<feature type="domain" description="Peptidase M14" evidence="8">
    <location>
        <begin position="46"/>
        <end position="326"/>
    </location>
</feature>
<evidence type="ECO:0000256" key="2">
    <source>
        <dbReference type="ARBA" id="ARBA00005988"/>
    </source>
</evidence>
<keyword evidence="3" id="KW-0645">Protease</keyword>
<dbReference type="Pfam" id="PF00246">
    <property type="entry name" value="Peptidase_M14"/>
    <property type="match status" value="1"/>
</dbReference>
<keyword evidence="4" id="KW-0378">Hydrolase</keyword>
<comment type="similarity">
    <text evidence="2 7">Belongs to the peptidase M14 family.</text>
</comment>
<gene>
    <name evidence="9" type="ORF">SAMN02745174_01038</name>
</gene>
<dbReference type="PANTHER" id="PTHR11705">
    <property type="entry name" value="PROTEASE FAMILY M14 CARBOXYPEPTIDASE A,B"/>
    <property type="match status" value="1"/>
</dbReference>
<dbReference type="STRING" id="180163.SAMN02745174_01038"/>
<evidence type="ECO:0000256" key="6">
    <source>
        <dbReference type="ARBA" id="ARBA00023049"/>
    </source>
</evidence>
<evidence type="ECO:0000256" key="3">
    <source>
        <dbReference type="ARBA" id="ARBA00022670"/>
    </source>
</evidence>
<keyword evidence="5" id="KW-0862">Zinc</keyword>
<proteinExistence type="inferred from homology"/>
<dbReference type="GO" id="GO:0008270">
    <property type="term" value="F:zinc ion binding"/>
    <property type="evidence" value="ECO:0007669"/>
    <property type="project" value="InterPro"/>
</dbReference>
<evidence type="ECO:0000256" key="1">
    <source>
        <dbReference type="ARBA" id="ARBA00001947"/>
    </source>
</evidence>
<dbReference type="EMBL" id="FUWX01000007">
    <property type="protein sequence ID" value="SJZ60355.1"/>
    <property type="molecule type" value="Genomic_DNA"/>
</dbReference>
<dbReference type="SMART" id="SM00631">
    <property type="entry name" value="Zn_pept"/>
    <property type="match status" value="1"/>
</dbReference>
<dbReference type="CDD" id="cd06242">
    <property type="entry name" value="M14-like"/>
    <property type="match status" value="1"/>
</dbReference>
<dbReference type="GO" id="GO:0006508">
    <property type="term" value="P:proteolysis"/>
    <property type="evidence" value="ECO:0007669"/>
    <property type="project" value="UniProtKB-KW"/>
</dbReference>
<sequence length="489" mass="56686">MKFFIRFSSLFIILFTYIYPYKEPDNIKSFFPKPNLTVVTPSIYNDHFTTQREMLDYLGKVHKKSSHTSVDLLGPTPKGNYLPLFLISKNKNFSKDKLTIMLVAQQHGDEPMGSDVLMGTINRLAIGDLTYLLDKLNFIVIPRVNPDGAQDFTRTNDDKIDINRDHTLLETNEAFYVKRVFNLYSPQVFIDIHEYVADGHSYSKIINEATVPYYDLLYLIPTNPNYPQNLGNYGFNEVLRPLQKQLKKQGYSSYYYYNPFKKPQYKGDYLRLYTAAGVPGIARNAYGLNNTLSFLIELRGKNIGMENIERRLESGVQSLEIFFKKFYEDDNYIMRLIKNNSFNPGSTYYASWNFKGLEDTIPLIGVESNTLLKVPVIKYSLHNPKIITTRKNPKAYIIDSRETHIINILKEHNIKTQIVQKDIVLTVEKFQPLGERYILVKENIKIKKGTFVVPYNNIFISALLDPESPESLPDLKATSYKRIYRYTGD</sequence>
<comment type="cofactor">
    <cofactor evidence="1">
        <name>Zn(2+)</name>
        <dbReference type="ChEBI" id="CHEBI:29105"/>
    </cofactor>
</comment>
<name>A0A1T4M0D0_9FUSO</name>
<evidence type="ECO:0000256" key="5">
    <source>
        <dbReference type="ARBA" id="ARBA00022833"/>
    </source>
</evidence>
<dbReference type="InterPro" id="IPR000834">
    <property type="entry name" value="Peptidase_M14"/>
</dbReference>
<dbReference type="GO" id="GO:0005615">
    <property type="term" value="C:extracellular space"/>
    <property type="evidence" value="ECO:0007669"/>
    <property type="project" value="TreeGrafter"/>
</dbReference>
<dbReference type="PANTHER" id="PTHR11705:SF143">
    <property type="entry name" value="SLL0236 PROTEIN"/>
    <property type="match status" value="1"/>
</dbReference>
<dbReference type="SUPFAM" id="SSF53187">
    <property type="entry name" value="Zn-dependent exopeptidases"/>
    <property type="match status" value="1"/>
</dbReference>
<reference evidence="9 10" key="1">
    <citation type="submission" date="2017-02" db="EMBL/GenBank/DDBJ databases">
        <authorList>
            <person name="Peterson S.W."/>
        </authorList>
    </citation>
    <scope>NUCLEOTIDE SEQUENCE [LARGE SCALE GENOMIC DNA]</scope>
    <source>
        <strain evidence="9 10">ATCC 700028</strain>
    </source>
</reference>
<evidence type="ECO:0000259" key="8">
    <source>
        <dbReference type="PROSITE" id="PS52035"/>
    </source>
</evidence>
<evidence type="ECO:0000313" key="9">
    <source>
        <dbReference type="EMBL" id="SJZ60355.1"/>
    </source>
</evidence>
<keyword evidence="6" id="KW-0482">Metalloprotease</keyword>
<dbReference type="RefSeq" id="WP_078693550.1">
    <property type="nucleotide sequence ID" value="NZ_FUWX01000007.1"/>
</dbReference>
<evidence type="ECO:0000256" key="4">
    <source>
        <dbReference type="ARBA" id="ARBA00022801"/>
    </source>
</evidence>
<dbReference type="GO" id="GO:0004181">
    <property type="term" value="F:metallocarboxypeptidase activity"/>
    <property type="evidence" value="ECO:0007669"/>
    <property type="project" value="InterPro"/>
</dbReference>
<evidence type="ECO:0000313" key="10">
    <source>
        <dbReference type="Proteomes" id="UP000191153"/>
    </source>
</evidence>
<keyword evidence="9" id="KW-0121">Carboxypeptidase</keyword>
<accession>A0A1T4M0D0</accession>
<organism evidence="9 10">
    <name type="scientific">Cetobacterium ceti</name>
    <dbReference type="NCBI Taxonomy" id="180163"/>
    <lineage>
        <taxon>Bacteria</taxon>
        <taxon>Fusobacteriati</taxon>
        <taxon>Fusobacteriota</taxon>
        <taxon>Fusobacteriia</taxon>
        <taxon>Fusobacteriales</taxon>
        <taxon>Fusobacteriaceae</taxon>
        <taxon>Cetobacterium</taxon>
    </lineage>
</organism>
<evidence type="ECO:0000256" key="7">
    <source>
        <dbReference type="PROSITE-ProRule" id="PRU01379"/>
    </source>
</evidence>
<dbReference type="Proteomes" id="UP000191153">
    <property type="component" value="Unassembled WGS sequence"/>
</dbReference>
<dbReference type="Gene3D" id="3.40.630.10">
    <property type="entry name" value="Zn peptidases"/>
    <property type="match status" value="1"/>
</dbReference>
<protein>
    <submittedName>
        <fullName evidence="9">Zinc carboxypeptidase</fullName>
    </submittedName>
</protein>
<dbReference type="PROSITE" id="PS52035">
    <property type="entry name" value="PEPTIDASE_M14"/>
    <property type="match status" value="1"/>
</dbReference>
<keyword evidence="10" id="KW-1185">Reference proteome</keyword>
<dbReference type="OrthoDB" id="1111523at2"/>
<feature type="active site" description="Proton donor/acceptor" evidence="7">
    <location>
        <position position="297"/>
    </location>
</feature>
<dbReference type="AlphaFoldDB" id="A0A1T4M0D0"/>